<protein>
    <submittedName>
        <fullName evidence="1">Uncharacterized protein</fullName>
    </submittedName>
</protein>
<dbReference type="AlphaFoldDB" id="A0A4Y2G295"/>
<organism evidence="1 2">
    <name type="scientific">Araneus ventricosus</name>
    <name type="common">Orbweaver spider</name>
    <name type="synonym">Epeira ventricosa</name>
    <dbReference type="NCBI Taxonomy" id="182803"/>
    <lineage>
        <taxon>Eukaryota</taxon>
        <taxon>Metazoa</taxon>
        <taxon>Ecdysozoa</taxon>
        <taxon>Arthropoda</taxon>
        <taxon>Chelicerata</taxon>
        <taxon>Arachnida</taxon>
        <taxon>Araneae</taxon>
        <taxon>Araneomorphae</taxon>
        <taxon>Entelegynae</taxon>
        <taxon>Araneoidea</taxon>
        <taxon>Araneidae</taxon>
        <taxon>Araneus</taxon>
    </lineage>
</organism>
<dbReference type="EMBL" id="BGPR01001199">
    <property type="protein sequence ID" value="GBM47932.1"/>
    <property type="molecule type" value="Genomic_DNA"/>
</dbReference>
<proteinExistence type="predicted"/>
<evidence type="ECO:0000313" key="2">
    <source>
        <dbReference type="Proteomes" id="UP000499080"/>
    </source>
</evidence>
<comment type="caution">
    <text evidence="1">The sequence shown here is derived from an EMBL/GenBank/DDBJ whole genome shotgun (WGS) entry which is preliminary data.</text>
</comment>
<dbReference type="Proteomes" id="UP000499080">
    <property type="component" value="Unassembled WGS sequence"/>
</dbReference>
<evidence type="ECO:0000313" key="1">
    <source>
        <dbReference type="EMBL" id="GBM47932.1"/>
    </source>
</evidence>
<gene>
    <name evidence="1" type="ORF">AVEN_201883_1</name>
</gene>
<name>A0A4Y2G295_ARAVE</name>
<reference evidence="1 2" key="1">
    <citation type="journal article" date="2019" name="Sci. Rep.">
        <title>Orb-weaving spider Araneus ventricosus genome elucidates the spidroin gene catalogue.</title>
        <authorList>
            <person name="Kono N."/>
            <person name="Nakamura H."/>
            <person name="Ohtoshi R."/>
            <person name="Moran D.A.P."/>
            <person name="Shinohara A."/>
            <person name="Yoshida Y."/>
            <person name="Fujiwara M."/>
            <person name="Mori M."/>
            <person name="Tomita M."/>
            <person name="Arakawa K."/>
        </authorList>
    </citation>
    <scope>NUCLEOTIDE SEQUENCE [LARGE SCALE GENOMIC DNA]</scope>
</reference>
<accession>A0A4Y2G295</accession>
<keyword evidence="2" id="KW-1185">Reference proteome</keyword>
<sequence>MFGSAPSKINPSLLLSNAEACITSNRLIHPMVKLTHRHLFPSKLICMYQILKSSATSAKSLLGVALSKELRSLPLGVARVVLSAENAHFPIKAILFAGIPGKRSLSH</sequence>